<keyword evidence="3" id="KW-1185">Reference proteome</keyword>
<dbReference type="RefSeq" id="WP_124211716.1">
    <property type="nucleotide sequence ID" value="NZ_CP016615.1"/>
</dbReference>
<dbReference type="InterPro" id="IPR027396">
    <property type="entry name" value="DsrEFH-like"/>
</dbReference>
<dbReference type="InterPro" id="IPR017462">
    <property type="entry name" value="Sulphur_relay_TusC/DsrF"/>
</dbReference>
<gene>
    <name evidence="2" type="ORF">EDC46_1591</name>
</gene>
<dbReference type="SUPFAM" id="SSF75169">
    <property type="entry name" value="DsrEFH-like"/>
    <property type="match status" value="1"/>
</dbReference>
<sequence length="123" mass="14144">MKKYKLAILFTQPPFGTATSREGLDVLLAASAFCNEEQLAICFLNDGIFNLLANQLPENILQKDHISTFKLIELYELNHCFICQDSIKTRNLSNAKWLLNNLQFVPQQHIFDILQQAEKILTF</sequence>
<comment type="similarity">
    <text evidence="1">Belongs to the DsrF/TusC family.</text>
</comment>
<name>A0A3N4VLV2_9PAST</name>
<evidence type="ECO:0000256" key="1">
    <source>
        <dbReference type="ARBA" id="ARBA00005996"/>
    </source>
</evidence>
<dbReference type="PANTHER" id="PTHR38780">
    <property type="entry name" value="PROTEIN TUSC"/>
    <property type="match status" value="1"/>
</dbReference>
<reference evidence="2 3" key="1">
    <citation type="submission" date="2018-11" db="EMBL/GenBank/DDBJ databases">
        <title>Genomic Encyclopedia of Type Strains, Phase IV (KMG-IV): sequencing the most valuable type-strain genomes for metagenomic binning, comparative biology and taxonomic classification.</title>
        <authorList>
            <person name="Goeker M."/>
        </authorList>
    </citation>
    <scope>NUCLEOTIDE SEQUENCE [LARGE SCALE GENOMIC DNA]</scope>
    <source>
        <strain evidence="2 3">DSM 27238</strain>
    </source>
</reference>
<protein>
    <submittedName>
        <fullName evidence="2">tRNA 2-thiouridine synthesizing protein C</fullName>
    </submittedName>
</protein>
<dbReference type="Pfam" id="PF02635">
    <property type="entry name" value="DsrE"/>
    <property type="match status" value="1"/>
</dbReference>
<dbReference type="PANTHER" id="PTHR38780:SF1">
    <property type="entry name" value="PROTEIN TUSC"/>
    <property type="match status" value="1"/>
</dbReference>
<comment type="caution">
    <text evidence="2">The sequence shown here is derived from an EMBL/GenBank/DDBJ whole genome shotgun (WGS) entry which is preliminary data.</text>
</comment>
<evidence type="ECO:0000313" key="3">
    <source>
        <dbReference type="Proteomes" id="UP000281691"/>
    </source>
</evidence>
<dbReference type="Gene3D" id="3.40.1260.10">
    <property type="entry name" value="DsrEFH-like"/>
    <property type="match status" value="1"/>
</dbReference>
<dbReference type="NCBIfam" id="TIGR03010">
    <property type="entry name" value="sulf_tusC_dsrF"/>
    <property type="match status" value="1"/>
</dbReference>
<dbReference type="OrthoDB" id="9789418at2"/>
<proteinExistence type="inferred from homology"/>
<dbReference type="InterPro" id="IPR003787">
    <property type="entry name" value="Sulphur_relay_DsrE/F-like"/>
</dbReference>
<organism evidence="2 3">
    <name type="scientific">Vespertiliibacter pulmonis</name>
    <dbReference type="NCBI Taxonomy" id="1443036"/>
    <lineage>
        <taxon>Bacteria</taxon>
        <taxon>Pseudomonadati</taxon>
        <taxon>Pseudomonadota</taxon>
        <taxon>Gammaproteobacteria</taxon>
        <taxon>Pasteurellales</taxon>
        <taxon>Pasteurellaceae</taxon>
        <taxon>Vespertiliibacter</taxon>
    </lineage>
</organism>
<dbReference type="AlphaFoldDB" id="A0A3N4VLV2"/>
<dbReference type="EMBL" id="RKQP01000005">
    <property type="protein sequence ID" value="RPE82653.1"/>
    <property type="molecule type" value="Genomic_DNA"/>
</dbReference>
<dbReference type="NCBIfam" id="NF001238">
    <property type="entry name" value="PRK00211.1"/>
    <property type="match status" value="1"/>
</dbReference>
<dbReference type="Proteomes" id="UP000281691">
    <property type="component" value="Unassembled WGS sequence"/>
</dbReference>
<evidence type="ECO:0000313" key="2">
    <source>
        <dbReference type="EMBL" id="RPE82653.1"/>
    </source>
</evidence>
<accession>A0A3N4VLV2</accession>